<accession>A0ABR9SI64</accession>
<dbReference type="EMBL" id="JADDOJ010000050">
    <property type="protein sequence ID" value="MBE7941432.1"/>
    <property type="molecule type" value="Genomic_DNA"/>
</dbReference>
<protein>
    <submittedName>
        <fullName evidence="1">Uncharacterized protein</fullName>
    </submittedName>
</protein>
<evidence type="ECO:0000313" key="1">
    <source>
        <dbReference type="EMBL" id="MBE7941432.1"/>
    </source>
</evidence>
<dbReference type="Proteomes" id="UP000715965">
    <property type="component" value="Unassembled WGS sequence"/>
</dbReference>
<sequence length="142" mass="14515">MGQAVTAPLSDLNLVRAEIPSALQAALKAPYAAPAQGGCAGFTAEVQALDAALGADLDTPQTAANPSLIERGQAAAGDAIVDAVRSTTEGVIPFRCWVRRLTGAERYAREVQAAITAGTVRRAYLKGLGEAASCAVPAAPRR</sequence>
<name>A0ABR9SI64_9BURK</name>
<evidence type="ECO:0000313" key="2">
    <source>
        <dbReference type="Proteomes" id="UP000715965"/>
    </source>
</evidence>
<gene>
    <name evidence="1" type="ORF">IM725_12710</name>
</gene>
<organism evidence="1 2">
    <name type="scientific">Ramlibacter aquaticus</name>
    <dbReference type="NCBI Taxonomy" id="2780094"/>
    <lineage>
        <taxon>Bacteria</taxon>
        <taxon>Pseudomonadati</taxon>
        <taxon>Pseudomonadota</taxon>
        <taxon>Betaproteobacteria</taxon>
        <taxon>Burkholderiales</taxon>
        <taxon>Comamonadaceae</taxon>
        <taxon>Ramlibacter</taxon>
    </lineage>
</organism>
<reference evidence="1 2" key="1">
    <citation type="submission" date="2020-10" db="EMBL/GenBank/DDBJ databases">
        <title>Draft genome of Ramlibacter aquaticus LMG 30558.</title>
        <authorList>
            <person name="Props R."/>
        </authorList>
    </citation>
    <scope>NUCLEOTIDE SEQUENCE [LARGE SCALE GENOMIC DNA]</scope>
    <source>
        <strain evidence="1 2">LMG 30558</strain>
    </source>
</reference>
<proteinExistence type="predicted"/>
<dbReference type="RefSeq" id="WP_193780973.1">
    <property type="nucleotide sequence ID" value="NZ_JADDOJ010000050.1"/>
</dbReference>
<keyword evidence="2" id="KW-1185">Reference proteome</keyword>
<comment type="caution">
    <text evidence="1">The sequence shown here is derived from an EMBL/GenBank/DDBJ whole genome shotgun (WGS) entry which is preliminary data.</text>
</comment>